<evidence type="ECO:0000313" key="4">
    <source>
        <dbReference type="Proteomes" id="UP000639772"/>
    </source>
</evidence>
<evidence type="ECO:0000313" key="2">
    <source>
        <dbReference type="EMBL" id="KAG0445826.1"/>
    </source>
</evidence>
<protein>
    <submittedName>
        <fullName evidence="1">Uncharacterized protein</fullName>
    </submittedName>
</protein>
<name>A0A835P5B0_VANPL</name>
<evidence type="ECO:0000313" key="3">
    <source>
        <dbReference type="Proteomes" id="UP000636800"/>
    </source>
</evidence>
<comment type="caution">
    <text evidence="1">The sequence shown here is derived from an EMBL/GenBank/DDBJ whole genome shotgun (WGS) entry which is preliminary data.</text>
</comment>
<dbReference type="EMBL" id="JADCNM010000648">
    <property type="protein sequence ID" value="KAG0445801.1"/>
    <property type="molecule type" value="Genomic_DNA"/>
</dbReference>
<evidence type="ECO:0000313" key="1">
    <source>
        <dbReference type="EMBL" id="KAG0445801.1"/>
    </source>
</evidence>
<gene>
    <name evidence="2" type="ORF">HPP92_029137</name>
    <name evidence="1" type="ORF">HPP92_029148</name>
</gene>
<sequence length="143" mass="16277">MQLHGVDDNKPKSKKVLVSVSGRMDRGSAWIMKQHHRSFGIGYSPDTYFKLFSILVADSRRAFADRRLVWLQPPPLRCPSESEYPKRKEEEAIAGELLRRKKMPGRMQAFAGEQTLLFSDVLNHSSNINLAKPEVTTKTSSMD</sequence>
<dbReference type="Proteomes" id="UP000636800">
    <property type="component" value="Unassembled WGS sequence"/>
</dbReference>
<reference evidence="3 4" key="1">
    <citation type="journal article" date="2020" name="Nat. Food">
        <title>A phased Vanilla planifolia genome enables genetic improvement of flavour and production.</title>
        <authorList>
            <person name="Hasing T."/>
            <person name="Tang H."/>
            <person name="Brym M."/>
            <person name="Khazi F."/>
            <person name="Huang T."/>
            <person name="Chambers A.H."/>
        </authorList>
    </citation>
    <scope>NUCLEOTIDE SEQUENCE [LARGE SCALE GENOMIC DNA]</scope>
    <source>
        <tissue evidence="1">Leaf</tissue>
    </source>
</reference>
<dbReference type="EMBL" id="JADCNL010000647">
    <property type="protein sequence ID" value="KAG0445826.1"/>
    <property type="molecule type" value="Genomic_DNA"/>
</dbReference>
<proteinExistence type="predicted"/>
<organism evidence="1 4">
    <name type="scientific">Vanilla planifolia</name>
    <name type="common">Vanilla</name>
    <dbReference type="NCBI Taxonomy" id="51239"/>
    <lineage>
        <taxon>Eukaryota</taxon>
        <taxon>Viridiplantae</taxon>
        <taxon>Streptophyta</taxon>
        <taxon>Embryophyta</taxon>
        <taxon>Tracheophyta</taxon>
        <taxon>Spermatophyta</taxon>
        <taxon>Magnoliopsida</taxon>
        <taxon>Liliopsida</taxon>
        <taxon>Asparagales</taxon>
        <taxon>Orchidaceae</taxon>
        <taxon>Vanilloideae</taxon>
        <taxon>Vanilleae</taxon>
        <taxon>Vanilla</taxon>
    </lineage>
</organism>
<keyword evidence="3" id="KW-1185">Reference proteome</keyword>
<dbReference type="Proteomes" id="UP000639772">
    <property type="component" value="Unassembled WGS sequence"/>
</dbReference>
<dbReference type="AlphaFoldDB" id="A0A835P5B0"/>
<accession>A0A835P5B0</accession>